<reference evidence="11 12" key="1">
    <citation type="journal article" date="2023" name="Plants (Basel)">
        <title>Bridging the Gap: Combining Genomics and Transcriptomics Approaches to Understand Stylosanthes scabra, an Orphan Legume from the Brazilian Caatinga.</title>
        <authorList>
            <person name="Ferreira-Neto J.R.C."/>
            <person name="da Silva M.D."/>
            <person name="Binneck E."/>
            <person name="de Melo N.F."/>
            <person name="da Silva R.H."/>
            <person name="de Melo A.L.T.M."/>
            <person name="Pandolfi V."/>
            <person name="Bustamante F.O."/>
            <person name="Brasileiro-Vidal A.C."/>
            <person name="Benko-Iseppon A.M."/>
        </authorList>
    </citation>
    <scope>NUCLEOTIDE SEQUENCE [LARGE SCALE GENOMIC DNA]</scope>
    <source>
        <tissue evidence="11">Leaves</tissue>
    </source>
</reference>
<keyword evidence="4 10" id="KW-0812">Transmembrane</keyword>
<dbReference type="InterPro" id="IPR000701">
    <property type="entry name" value="SuccDH_FuR_B_TM-su"/>
</dbReference>
<evidence type="ECO:0000256" key="5">
    <source>
        <dbReference type="ARBA" id="ARBA00022723"/>
    </source>
</evidence>
<name>A0ABU6T2C8_9FABA</name>
<dbReference type="CDD" id="cd03499">
    <property type="entry name" value="SQR_TypeC_SdhC"/>
    <property type="match status" value="1"/>
</dbReference>
<evidence type="ECO:0000256" key="10">
    <source>
        <dbReference type="SAM" id="Phobius"/>
    </source>
</evidence>
<evidence type="ECO:0000256" key="9">
    <source>
        <dbReference type="SAM" id="MobiDB-lite"/>
    </source>
</evidence>
<feature type="transmembrane region" description="Helical" evidence="10">
    <location>
        <begin position="230"/>
        <end position="250"/>
    </location>
</feature>
<dbReference type="PANTHER" id="PTHR10978">
    <property type="entry name" value="SUCCINATE DEHYDROGENASE CYTOCHROME B560 SUBUNIT"/>
    <property type="match status" value="1"/>
</dbReference>
<accession>A0ABU6T2C8</accession>
<comment type="caution">
    <text evidence="11">The sequence shown here is derived from an EMBL/GenBank/DDBJ whole genome shotgun (WGS) entry which is preliminary data.</text>
</comment>
<keyword evidence="12" id="KW-1185">Reference proteome</keyword>
<feature type="region of interest" description="Disordered" evidence="9">
    <location>
        <begin position="46"/>
        <end position="66"/>
    </location>
</feature>
<evidence type="ECO:0000256" key="1">
    <source>
        <dbReference type="ARBA" id="ARBA00004434"/>
    </source>
</evidence>
<keyword evidence="7" id="KW-0408">Iron</keyword>
<feature type="compositionally biased region" description="Polar residues" evidence="9">
    <location>
        <begin position="46"/>
        <end position="62"/>
    </location>
</feature>
<evidence type="ECO:0000256" key="8">
    <source>
        <dbReference type="ARBA" id="ARBA00023136"/>
    </source>
</evidence>
<protein>
    <submittedName>
        <fullName evidence="11">Succinate dehydrogenase cytochrome B subunit mitochondrial</fullName>
    </submittedName>
</protein>
<keyword evidence="3" id="KW-0349">Heme</keyword>
<evidence type="ECO:0000256" key="3">
    <source>
        <dbReference type="ARBA" id="ARBA00022617"/>
    </source>
</evidence>
<dbReference type="PANTHER" id="PTHR10978:SF5">
    <property type="entry name" value="SUCCINATE DEHYDROGENASE CYTOCHROME B560 SUBUNIT, MITOCHONDRIAL"/>
    <property type="match status" value="1"/>
</dbReference>
<comment type="subcellular location">
    <subcellularLocation>
        <location evidence="1">Mitochondrion inner membrane</location>
        <topology evidence="1">Single-pass membrane protein</topology>
    </subcellularLocation>
</comment>
<dbReference type="EMBL" id="JASCZI010090624">
    <property type="protein sequence ID" value="MED6142867.1"/>
    <property type="molecule type" value="Genomic_DNA"/>
</dbReference>
<organism evidence="11 12">
    <name type="scientific">Stylosanthes scabra</name>
    <dbReference type="NCBI Taxonomy" id="79078"/>
    <lineage>
        <taxon>Eukaryota</taxon>
        <taxon>Viridiplantae</taxon>
        <taxon>Streptophyta</taxon>
        <taxon>Embryophyta</taxon>
        <taxon>Tracheophyta</taxon>
        <taxon>Spermatophyta</taxon>
        <taxon>Magnoliopsida</taxon>
        <taxon>eudicotyledons</taxon>
        <taxon>Gunneridae</taxon>
        <taxon>Pentapetalae</taxon>
        <taxon>rosids</taxon>
        <taxon>fabids</taxon>
        <taxon>Fabales</taxon>
        <taxon>Fabaceae</taxon>
        <taxon>Papilionoideae</taxon>
        <taxon>50 kb inversion clade</taxon>
        <taxon>dalbergioids sensu lato</taxon>
        <taxon>Dalbergieae</taxon>
        <taxon>Pterocarpus clade</taxon>
        <taxon>Stylosanthes</taxon>
    </lineage>
</organism>
<evidence type="ECO:0000256" key="2">
    <source>
        <dbReference type="ARBA" id="ARBA00011313"/>
    </source>
</evidence>
<evidence type="ECO:0000256" key="6">
    <source>
        <dbReference type="ARBA" id="ARBA00022989"/>
    </source>
</evidence>
<sequence length="257" mass="27814">MSSSLLRSSRTKLFSSFNSSLSRTFHSTAPPSPQIGALPPLFHRTNSYSLSPGNENPSNANLTGLPKPSVRDFGNLNGLRPLSNPVNNLGIGSTNKVNLLSYNAFGQGTIALAGAGYGIGSSRVCATRDPMLLGIRSADAYTSRLAGHSRVMSTVAGSNNETKAYGLRPLSPHLPVYQPQLSSTLSIFNRITGAILSAVILLFYMIYMKVGLISLTFGSFYDFLFYSSKLNLFVLEISGLALTYHTYMGIRHLLHRL</sequence>
<keyword evidence="6 10" id="KW-1133">Transmembrane helix</keyword>
<dbReference type="InterPro" id="IPR014314">
    <property type="entry name" value="Succ_DH_cytb556"/>
</dbReference>
<dbReference type="SUPFAM" id="SSF52016">
    <property type="entry name" value="LeuD/IlvD-like"/>
    <property type="match status" value="1"/>
</dbReference>
<dbReference type="Gene3D" id="1.20.1300.10">
    <property type="entry name" value="Fumarate reductase/succinate dehydrogenase, transmembrane subunit"/>
    <property type="match status" value="1"/>
</dbReference>
<gene>
    <name evidence="11" type="primary">sdh3_1</name>
    <name evidence="11" type="ORF">PIB30_001638</name>
</gene>
<dbReference type="SUPFAM" id="SSF81343">
    <property type="entry name" value="Fumarate reductase respiratory complex transmembrane subunits"/>
    <property type="match status" value="1"/>
</dbReference>
<keyword evidence="8 10" id="KW-0472">Membrane</keyword>
<evidence type="ECO:0000256" key="4">
    <source>
        <dbReference type="ARBA" id="ARBA00022692"/>
    </source>
</evidence>
<dbReference type="Proteomes" id="UP001341840">
    <property type="component" value="Unassembled WGS sequence"/>
</dbReference>
<evidence type="ECO:0000256" key="7">
    <source>
        <dbReference type="ARBA" id="ARBA00023004"/>
    </source>
</evidence>
<dbReference type="InterPro" id="IPR034804">
    <property type="entry name" value="SQR/QFR_C/D"/>
</dbReference>
<keyword evidence="5" id="KW-0479">Metal-binding</keyword>
<evidence type="ECO:0000313" key="12">
    <source>
        <dbReference type="Proteomes" id="UP001341840"/>
    </source>
</evidence>
<evidence type="ECO:0000313" key="11">
    <source>
        <dbReference type="EMBL" id="MED6142867.1"/>
    </source>
</evidence>
<feature type="transmembrane region" description="Helical" evidence="10">
    <location>
        <begin position="187"/>
        <end position="210"/>
    </location>
</feature>
<comment type="subunit">
    <text evidence="2">Component of complex II composed of eight subunits in plants: four classical SDH subunits SDH1, SDH2, SDH3 and SDH4 (a flavoprotein (FP), an iron-sulfur protein (IP), and a cytochrome b composed of a large and a small subunit.), as well as four subunits unknown in mitochondria from bacteria and heterotrophic eukaryotes.</text>
</comment>
<proteinExistence type="predicted"/>
<dbReference type="Pfam" id="PF01127">
    <property type="entry name" value="Sdh_cyt"/>
    <property type="match status" value="1"/>
</dbReference>